<dbReference type="RefSeq" id="WP_198767497.1">
    <property type="nucleotide sequence ID" value="NZ_JAEACF010000001.1"/>
</dbReference>
<dbReference type="NCBIfam" id="TIGR00577">
    <property type="entry name" value="fpg"/>
    <property type="match status" value="1"/>
</dbReference>
<comment type="subunit">
    <text evidence="4">Monomer.</text>
</comment>
<keyword evidence="13" id="KW-0238">DNA-binding</keyword>
<dbReference type="GO" id="GO:0140078">
    <property type="term" value="F:class I DNA-(apurinic or apyrimidinic site) endonuclease activity"/>
    <property type="evidence" value="ECO:0007669"/>
    <property type="project" value="UniProtKB-EC"/>
</dbReference>
<dbReference type="GO" id="GO:0008534">
    <property type="term" value="F:oxidized purine nucleobase lesion DNA N-glycosylase activity"/>
    <property type="evidence" value="ECO:0007669"/>
    <property type="project" value="UniProtKB-EC"/>
</dbReference>
<sequence length="268" mass="30884">MPELPEMETYREFLNHNILHKTITNVEINREKSINTGVQTFIEAVKGANITFVKRRAKHLIFELSSGKFLLLHLMLGGLMFLGTTKNSPDRTKQIILSFGELQLNFIGLRLGYLHLLSQVELDEKLSDLGPEPFELQRDVFLDRLERKKGALKPLLVDQSFIAGIGNCYSDEICFQARLHPLRKASDLKEEERNNLYDSIKPVLARAVQFGGYMDFPMYEGDEKTGRYNENTYVYEREGEKCPRCGGTIERVEHSYKSFYCPSCQMKV</sequence>
<dbReference type="Gene3D" id="1.10.8.50">
    <property type="match status" value="1"/>
</dbReference>
<keyword evidence="11 23" id="KW-0378">Hydrolase</keyword>
<dbReference type="Pfam" id="PF06831">
    <property type="entry name" value="H2TH"/>
    <property type="match status" value="1"/>
</dbReference>
<keyword evidence="9" id="KW-0227">DNA damage</keyword>
<comment type="similarity">
    <text evidence="3">Belongs to the FPG family.</text>
</comment>
<evidence type="ECO:0000256" key="8">
    <source>
        <dbReference type="ARBA" id="ARBA00022723"/>
    </source>
</evidence>
<evidence type="ECO:0000256" key="1">
    <source>
        <dbReference type="ARBA" id="ARBA00001668"/>
    </source>
</evidence>
<evidence type="ECO:0000256" key="4">
    <source>
        <dbReference type="ARBA" id="ARBA00011245"/>
    </source>
</evidence>
<reference evidence="23 24" key="1">
    <citation type="submission" date="2024-06" db="EMBL/GenBank/DDBJ databases">
        <title>Genomic Encyclopedia of Type Strains, Phase IV (KMG-IV): sequencing the most valuable type-strain genomes for metagenomic binning, comparative biology and taxonomic classification.</title>
        <authorList>
            <person name="Goeker M."/>
        </authorList>
    </citation>
    <scope>NUCLEOTIDE SEQUENCE [LARGE SCALE GENOMIC DNA]</scope>
    <source>
        <strain evidence="23 24">DSM 100124</strain>
    </source>
</reference>
<dbReference type="EC" id="3.2.2.23" evidence="5"/>
<keyword evidence="15 23" id="KW-0456">Lyase</keyword>
<dbReference type="SUPFAM" id="SSF57716">
    <property type="entry name" value="Glucocorticoid receptor-like (DNA-binding domain)"/>
    <property type="match status" value="1"/>
</dbReference>
<name>A0ABV2LHY8_9BACL</name>
<dbReference type="Proteomes" id="UP001549097">
    <property type="component" value="Unassembled WGS sequence"/>
</dbReference>
<dbReference type="PROSITE" id="PS51068">
    <property type="entry name" value="FPG_CAT"/>
    <property type="match status" value="1"/>
</dbReference>
<keyword evidence="12" id="KW-0862">Zinc</keyword>
<accession>A0ABV2LHY8</accession>
<evidence type="ECO:0000256" key="17">
    <source>
        <dbReference type="ARBA" id="ARBA00023295"/>
    </source>
</evidence>
<keyword evidence="17 23" id="KW-0326">Glycosidase</keyword>
<evidence type="ECO:0000256" key="18">
    <source>
        <dbReference type="ARBA" id="ARBA00030638"/>
    </source>
</evidence>
<evidence type="ECO:0000256" key="10">
    <source>
        <dbReference type="ARBA" id="ARBA00022771"/>
    </source>
</evidence>
<dbReference type="PANTHER" id="PTHR22993:SF9">
    <property type="entry name" value="FORMAMIDOPYRIMIDINE-DNA GLYCOSYLASE"/>
    <property type="match status" value="1"/>
</dbReference>
<evidence type="ECO:0000256" key="7">
    <source>
        <dbReference type="ARBA" id="ARBA00016240"/>
    </source>
</evidence>
<evidence type="ECO:0000256" key="12">
    <source>
        <dbReference type="ARBA" id="ARBA00022833"/>
    </source>
</evidence>
<evidence type="ECO:0000256" key="15">
    <source>
        <dbReference type="ARBA" id="ARBA00023239"/>
    </source>
</evidence>
<dbReference type="InterPro" id="IPR010979">
    <property type="entry name" value="Ribosomal_uS13-like_H2TH"/>
</dbReference>
<evidence type="ECO:0000256" key="9">
    <source>
        <dbReference type="ARBA" id="ARBA00022763"/>
    </source>
</evidence>
<keyword evidence="24" id="KW-1185">Reference proteome</keyword>
<dbReference type="InterPro" id="IPR015886">
    <property type="entry name" value="H2TH_FPG"/>
</dbReference>
<evidence type="ECO:0000313" key="24">
    <source>
        <dbReference type="Proteomes" id="UP001549097"/>
    </source>
</evidence>
<dbReference type="InterPro" id="IPR010663">
    <property type="entry name" value="Znf_FPG/IleRS"/>
</dbReference>
<evidence type="ECO:0000256" key="19">
    <source>
        <dbReference type="ARBA" id="ARBA00044632"/>
    </source>
</evidence>
<feature type="domain" description="Formamidopyrimidine-DNA glycosylase catalytic" evidence="22">
    <location>
        <begin position="2"/>
        <end position="100"/>
    </location>
</feature>
<dbReference type="Pfam" id="PF06827">
    <property type="entry name" value="zf-FPG_IleRS"/>
    <property type="match status" value="1"/>
</dbReference>
<dbReference type="InterPro" id="IPR000214">
    <property type="entry name" value="Znf_DNA_glyclase/AP_lyase"/>
</dbReference>
<dbReference type="Gene3D" id="3.20.190.10">
    <property type="entry name" value="MutM-like, N-terminal"/>
    <property type="match status" value="1"/>
</dbReference>
<proteinExistence type="inferred from homology"/>
<evidence type="ECO:0000256" key="13">
    <source>
        <dbReference type="ARBA" id="ARBA00023125"/>
    </source>
</evidence>
<dbReference type="EC" id="4.2.99.18" evidence="6"/>
<dbReference type="SMART" id="SM01232">
    <property type="entry name" value="H2TH"/>
    <property type="match status" value="1"/>
</dbReference>
<gene>
    <name evidence="23" type="ORF">ABID52_001760</name>
</gene>
<evidence type="ECO:0000256" key="16">
    <source>
        <dbReference type="ARBA" id="ARBA00023268"/>
    </source>
</evidence>
<dbReference type="SUPFAM" id="SSF46946">
    <property type="entry name" value="S13-like H2TH domain"/>
    <property type="match status" value="1"/>
</dbReference>
<evidence type="ECO:0000256" key="6">
    <source>
        <dbReference type="ARBA" id="ARBA00012720"/>
    </source>
</evidence>
<keyword evidence="10 20" id="KW-0863">Zinc-finger</keyword>
<evidence type="ECO:0000256" key="5">
    <source>
        <dbReference type="ARBA" id="ARBA00012024"/>
    </source>
</evidence>
<comment type="caution">
    <text evidence="23">The sequence shown here is derived from an EMBL/GenBank/DDBJ whole genome shotgun (WGS) entry which is preliminary data.</text>
</comment>
<dbReference type="SMART" id="SM00898">
    <property type="entry name" value="Fapy_DNA_glyco"/>
    <property type="match status" value="1"/>
</dbReference>
<keyword evidence="14" id="KW-0234">DNA repair</keyword>
<evidence type="ECO:0000259" key="22">
    <source>
        <dbReference type="PROSITE" id="PS51068"/>
    </source>
</evidence>
<evidence type="ECO:0000256" key="11">
    <source>
        <dbReference type="ARBA" id="ARBA00022801"/>
    </source>
</evidence>
<feature type="domain" description="FPG-type" evidence="21">
    <location>
        <begin position="233"/>
        <end position="266"/>
    </location>
</feature>
<comment type="cofactor">
    <cofactor evidence="2">
        <name>Zn(2+)</name>
        <dbReference type="ChEBI" id="CHEBI:29105"/>
    </cofactor>
</comment>
<dbReference type="PROSITE" id="PS51066">
    <property type="entry name" value="ZF_FPG_2"/>
    <property type="match status" value="1"/>
</dbReference>
<evidence type="ECO:0000259" key="21">
    <source>
        <dbReference type="PROSITE" id="PS51066"/>
    </source>
</evidence>
<dbReference type="InterPro" id="IPR035937">
    <property type="entry name" value="FPG_N"/>
</dbReference>
<comment type="catalytic activity">
    <reaction evidence="1">
        <text>Hydrolysis of DNA containing ring-opened 7-methylguanine residues, releasing 2,6-diamino-4-hydroxy-5-(N-methyl)formamidopyrimidine.</text>
        <dbReference type="EC" id="3.2.2.23"/>
    </reaction>
</comment>
<evidence type="ECO:0000256" key="20">
    <source>
        <dbReference type="PROSITE-ProRule" id="PRU00391"/>
    </source>
</evidence>
<keyword evidence="16" id="KW-0511">Multifunctional enzyme</keyword>
<dbReference type="PANTHER" id="PTHR22993">
    <property type="entry name" value="FORMAMIDOPYRIMIDINE-DNA GLYCOSYLASE"/>
    <property type="match status" value="1"/>
</dbReference>
<dbReference type="EMBL" id="JBEPMP010000001">
    <property type="protein sequence ID" value="MET3728179.1"/>
    <property type="molecule type" value="Genomic_DNA"/>
</dbReference>
<dbReference type="Pfam" id="PF01149">
    <property type="entry name" value="Fapy_DNA_glyco"/>
    <property type="match status" value="1"/>
</dbReference>
<protein>
    <recommendedName>
        <fullName evidence="7">Formamidopyrimidine-DNA glycosylase</fullName>
        <ecNumber evidence="5">3.2.2.23</ecNumber>
        <ecNumber evidence="6">4.2.99.18</ecNumber>
    </recommendedName>
    <alternativeName>
        <fullName evidence="18">DNA-(apurinic or apyrimidinic site) lyase MutM</fullName>
    </alternativeName>
</protein>
<keyword evidence="8" id="KW-0479">Metal-binding</keyword>
<organism evidence="23 24">
    <name type="scientific">Fictibacillus halophilus</name>
    <dbReference type="NCBI Taxonomy" id="1610490"/>
    <lineage>
        <taxon>Bacteria</taxon>
        <taxon>Bacillati</taxon>
        <taxon>Bacillota</taxon>
        <taxon>Bacilli</taxon>
        <taxon>Bacillales</taxon>
        <taxon>Fictibacillaceae</taxon>
        <taxon>Fictibacillus</taxon>
    </lineage>
</organism>
<dbReference type="SUPFAM" id="SSF81624">
    <property type="entry name" value="N-terminal domain of MutM-like DNA repair proteins"/>
    <property type="match status" value="1"/>
</dbReference>
<evidence type="ECO:0000313" key="23">
    <source>
        <dbReference type="EMBL" id="MET3728179.1"/>
    </source>
</evidence>
<evidence type="ECO:0000256" key="3">
    <source>
        <dbReference type="ARBA" id="ARBA00009409"/>
    </source>
</evidence>
<dbReference type="InterPro" id="IPR020629">
    <property type="entry name" value="FPG_Glyclase"/>
</dbReference>
<comment type="catalytic activity">
    <reaction evidence="19">
        <text>2'-deoxyribonucleotide-(2'-deoxyribose 5'-phosphate)-2'-deoxyribonucleotide-DNA = a 3'-end 2'-deoxyribonucleotide-(2,3-dehydro-2,3-deoxyribose 5'-phosphate)-DNA + a 5'-end 5'-phospho-2'-deoxyribonucleoside-DNA + H(+)</text>
        <dbReference type="Rhea" id="RHEA:66592"/>
        <dbReference type="Rhea" id="RHEA-COMP:13180"/>
        <dbReference type="Rhea" id="RHEA-COMP:16897"/>
        <dbReference type="Rhea" id="RHEA-COMP:17067"/>
        <dbReference type="ChEBI" id="CHEBI:15378"/>
        <dbReference type="ChEBI" id="CHEBI:136412"/>
        <dbReference type="ChEBI" id="CHEBI:157695"/>
        <dbReference type="ChEBI" id="CHEBI:167181"/>
        <dbReference type="EC" id="4.2.99.18"/>
    </reaction>
</comment>
<evidence type="ECO:0000256" key="2">
    <source>
        <dbReference type="ARBA" id="ARBA00001947"/>
    </source>
</evidence>
<evidence type="ECO:0000256" key="14">
    <source>
        <dbReference type="ARBA" id="ARBA00023204"/>
    </source>
</evidence>
<dbReference type="InterPro" id="IPR012319">
    <property type="entry name" value="FPG_cat"/>
</dbReference>